<protein>
    <submittedName>
        <fullName evidence="2">Uncharacterized protein</fullName>
    </submittedName>
</protein>
<organism evidence="2">
    <name type="scientific">Siphoviridae sp. ctPat53</name>
    <dbReference type="NCBI Taxonomy" id="2825486"/>
    <lineage>
        <taxon>Viruses</taxon>
        <taxon>Duplodnaviria</taxon>
        <taxon>Heunggongvirae</taxon>
        <taxon>Uroviricota</taxon>
        <taxon>Caudoviricetes</taxon>
    </lineage>
</organism>
<evidence type="ECO:0000256" key="1">
    <source>
        <dbReference type="SAM" id="MobiDB-lite"/>
    </source>
</evidence>
<feature type="region of interest" description="Disordered" evidence="1">
    <location>
        <begin position="43"/>
        <end position="101"/>
    </location>
</feature>
<evidence type="ECO:0000313" key="2">
    <source>
        <dbReference type="EMBL" id="DAE03493.1"/>
    </source>
</evidence>
<accession>A0A8S5PA56</accession>
<dbReference type="EMBL" id="BK015367">
    <property type="protein sequence ID" value="DAE03493.1"/>
    <property type="molecule type" value="Genomic_DNA"/>
</dbReference>
<name>A0A8S5PA56_9CAUD</name>
<proteinExistence type="predicted"/>
<reference evidence="2" key="1">
    <citation type="journal article" date="2021" name="Proc. Natl. Acad. Sci. U.S.A.">
        <title>A Catalog of Tens of Thousands of Viruses from Human Metagenomes Reveals Hidden Associations with Chronic Diseases.</title>
        <authorList>
            <person name="Tisza M.J."/>
            <person name="Buck C.B."/>
        </authorList>
    </citation>
    <scope>NUCLEOTIDE SEQUENCE</scope>
    <source>
        <strain evidence="2">CtPat53</strain>
    </source>
</reference>
<sequence length="101" mass="11464">MKVKFKTRSSGPEGTIYPGQVVDVPESEARMLEEGGYAVLLEQPRTAEAEQMPAEETEQMPAEMEQSTEEAEQMPEETEQPAEKADQKAEEPRRKPERKRV</sequence>
<feature type="compositionally biased region" description="Acidic residues" evidence="1">
    <location>
        <begin position="66"/>
        <end position="80"/>
    </location>
</feature>
<feature type="compositionally biased region" description="Basic and acidic residues" evidence="1">
    <location>
        <begin position="81"/>
        <end position="94"/>
    </location>
</feature>